<dbReference type="EMBL" id="UGWQ01000001">
    <property type="protein sequence ID" value="SUF67780.1"/>
    <property type="molecule type" value="Genomic_DNA"/>
</dbReference>
<protein>
    <submittedName>
        <fullName evidence="1">Tail core protein</fullName>
    </submittedName>
</protein>
<accession>A0A379QTF7</accession>
<name>A0A379QTF7_SALER</name>
<gene>
    <name evidence="1" type="primary">STY1626_1</name>
    <name evidence="2" type="synonym">STY1626_2</name>
    <name evidence="1" type="ORF">NCTC10718_00010</name>
    <name evidence="2" type="ORF">NCTC10718_00440</name>
</gene>
<dbReference type="NCBIfam" id="TIGR01611">
    <property type="entry name" value="tail_tube"/>
    <property type="match status" value="1"/>
</dbReference>
<dbReference type="Pfam" id="PF04985">
    <property type="entry name" value="Phage_tube"/>
    <property type="match status" value="1"/>
</dbReference>
<dbReference type="InterPro" id="IPR006498">
    <property type="entry name" value="Tail_tube"/>
</dbReference>
<organism evidence="1 3">
    <name type="scientific">Salmonella enterica</name>
    <name type="common">Salmonella choleraesuis</name>
    <dbReference type="NCBI Taxonomy" id="28901"/>
    <lineage>
        <taxon>Bacteria</taxon>
        <taxon>Pseudomonadati</taxon>
        <taxon>Pseudomonadota</taxon>
        <taxon>Gammaproteobacteria</taxon>
        <taxon>Enterobacterales</taxon>
        <taxon>Enterobacteriaceae</taxon>
        <taxon>Salmonella</taxon>
    </lineage>
</organism>
<dbReference type="EMBL" id="UGWQ01000001">
    <property type="protein sequence ID" value="SUF67367.1"/>
    <property type="molecule type" value="Genomic_DNA"/>
</dbReference>
<dbReference type="Proteomes" id="UP000254332">
    <property type="component" value="Unassembled WGS sequence"/>
</dbReference>
<dbReference type="AlphaFoldDB" id="A0A379QTF7"/>
<evidence type="ECO:0000313" key="3">
    <source>
        <dbReference type="Proteomes" id="UP000254332"/>
    </source>
</evidence>
<evidence type="ECO:0000313" key="2">
    <source>
        <dbReference type="EMBL" id="SUF67780.1"/>
    </source>
</evidence>
<dbReference type="RefSeq" id="WP_080246830.1">
    <property type="nucleotide sequence ID" value="NZ_MXPD01000055.1"/>
</dbReference>
<reference evidence="1 3" key="1">
    <citation type="submission" date="2018-06" db="EMBL/GenBank/DDBJ databases">
        <authorList>
            <consortium name="Pathogen Informatics"/>
            <person name="Doyle S."/>
        </authorList>
    </citation>
    <scope>NUCLEOTIDE SEQUENCE [LARGE SCALE GENOMIC DNA]</scope>
    <source>
        <strain evidence="1 3">NCTC10718</strain>
    </source>
</reference>
<sequence>MGGTIQINAISNANVYLDGRSLLGKAEEIKCPDVSAVMQERKALGMIGKIELPMGFDKMEGEIKWNSLYLDVAVLTANPLKAYSLQCRSNIMQFNSGGLVKEMPLVTYLTVQFTKNPAGTFKHQESPDLNSSFTCTYIKQVIDGQEVLELDYMANIFRVNGRDMLADYRANIGG</sequence>
<proteinExistence type="predicted"/>
<evidence type="ECO:0000313" key="1">
    <source>
        <dbReference type="EMBL" id="SUF67367.1"/>
    </source>
</evidence>